<feature type="domain" description="SMP" evidence="4">
    <location>
        <begin position="216"/>
        <end position="273"/>
    </location>
</feature>
<evidence type="ECO:0000256" key="2">
    <source>
        <dbReference type="ARBA" id="ARBA00022737"/>
    </source>
</evidence>
<dbReference type="Pfam" id="PF04927">
    <property type="entry name" value="SMP"/>
    <property type="match status" value="3"/>
</dbReference>
<proteinExistence type="inferred from homology"/>
<evidence type="ECO:0000256" key="3">
    <source>
        <dbReference type="SAM" id="MobiDB-lite"/>
    </source>
</evidence>
<dbReference type="InterPro" id="IPR042971">
    <property type="entry name" value="LEA_SMP"/>
</dbReference>
<feature type="domain" description="SMP" evidence="4">
    <location>
        <begin position="19"/>
        <end position="73"/>
    </location>
</feature>
<protein>
    <recommendedName>
        <fullName evidence="4">SMP domain-containing protein</fullName>
    </recommendedName>
</protein>
<dbReference type="Gramene" id="rna-gnl|WGS:NBSK|LSAT_9X6420_mrna">
    <property type="protein sequence ID" value="cds-PLY78362.1"/>
    <property type="gene ID" value="gene-LSAT_9X6420"/>
</dbReference>
<evidence type="ECO:0000256" key="1">
    <source>
        <dbReference type="ARBA" id="ARBA00010733"/>
    </source>
</evidence>
<feature type="domain" description="SMP" evidence="4">
    <location>
        <begin position="287"/>
        <end position="337"/>
    </location>
</feature>
<evidence type="ECO:0000313" key="6">
    <source>
        <dbReference type="Proteomes" id="UP000235145"/>
    </source>
</evidence>
<dbReference type="PANTHER" id="PTHR31174:SF31">
    <property type="entry name" value="LATE EMBRYOGENESIS ABUNDANT PROTEIN 3"/>
    <property type="match status" value="1"/>
</dbReference>
<dbReference type="Proteomes" id="UP000235145">
    <property type="component" value="Unassembled WGS sequence"/>
</dbReference>
<accession>A0A9R1WV54</accession>
<reference evidence="5 6" key="1">
    <citation type="journal article" date="2017" name="Nat. Commun.">
        <title>Genome assembly with in vitro proximity ligation data and whole-genome triplication in lettuce.</title>
        <authorList>
            <person name="Reyes-Chin-Wo S."/>
            <person name="Wang Z."/>
            <person name="Yang X."/>
            <person name="Kozik A."/>
            <person name="Arikit S."/>
            <person name="Song C."/>
            <person name="Xia L."/>
            <person name="Froenicke L."/>
            <person name="Lavelle D.O."/>
            <person name="Truco M.J."/>
            <person name="Xia R."/>
            <person name="Zhu S."/>
            <person name="Xu C."/>
            <person name="Xu H."/>
            <person name="Xu X."/>
            <person name="Cox K."/>
            <person name="Korf I."/>
            <person name="Meyers B.C."/>
            <person name="Michelmore R.W."/>
        </authorList>
    </citation>
    <scope>NUCLEOTIDE SEQUENCE [LARGE SCALE GENOMIC DNA]</scope>
    <source>
        <strain evidence="6">cv. Salinas</strain>
        <tissue evidence="5">Seedlings</tissue>
    </source>
</reference>
<comment type="similarity">
    <text evidence="1">Belongs to the LEA type SMP family.</text>
</comment>
<keyword evidence="2" id="KW-0677">Repeat</keyword>
<dbReference type="AlphaFoldDB" id="A0A9R1WV54"/>
<sequence>MSQEQPQRPQSQEEPQEPIKYGDVFNISGELAKKPITPQDAADMQAAENLVLGETQKGGPAAVMQSSAAVNNNRDLVGLYDFSDPGIAISDTEYAGHRIVTESVGGEATFINLISNQVAEPGNLDITEFKYPLYLSFKRRFYAKLLQKHPLPIETQRTYRIPPWLYICLNYIRLMRFTLCRRFVYQSCKFSQVLGQYVRTNLASSLAPANLGDDAITVGEALEASALSAGGKPVDEGDAAAIQAAEVRATGRMQAVPGGVAAKAQAAAAQNVRTMREEDKAKLKDVDATSLLPKDKPATRVDAEGVIAAEIRNKPDLATYPGGVASAVDAAAKINQQK</sequence>
<evidence type="ECO:0000313" key="5">
    <source>
        <dbReference type="EMBL" id="KAJ0187629.1"/>
    </source>
</evidence>
<dbReference type="InterPro" id="IPR007011">
    <property type="entry name" value="LEA_SMP_dom"/>
</dbReference>
<feature type="region of interest" description="Disordered" evidence="3">
    <location>
        <begin position="1"/>
        <end position="22"/>
    </location>
</feature>
<organism evidence="5 6">
    <name type="scientific">Lactuca sativa</name>
    <name type="common">Garden lettuce</name>
    <dbReference type="NCBI Taxonomy" id="4236"/>
    <lineage>
        <taxon>Eukaryota</taxon>
        <taxon>Viridiplantae</taxon>
        <taxon>Streptophyta</taxon>
        <taxon>Embryophyta</taxon>
        <taxon>Tracheophyta</taxon>
        <taxon>Spermatophyta</taxon>
        <taxon>Magnoliopsida</taxon>
        <taxon>eudicotyledons</taxon>
        <taxon>Gunneridae</taxon>
        <taxon>Pentapetalae</taxon>
        <taxon>asterids</taxon>
        <taxon>campanulids</taxon>
        <taxon>Asterales</taxon>
        <taxon>Asteraceae</taxon>
        <taxon>Cichorioideae</taxon>
        <taxon>Cichorieae</taxon>
        <taxon>Lactucinae</taxon>
        <taxon>Lactuca</taxon>
    </lineage>
</organism>
<feature type="compositionally biased region" description="Low complexity" evidence="3">
    <location>
        <begin position="1"/>
        <end position="13"/>
    </location>
</feature>
<name>A0A9R1WV54_LACSA</name>
<dbReference type="PANTHER" id="PTHR31174">
    <property type="entry name" value="SEED MATURATION FAMILY PROTEIN"/>
    <property type="match status" value="1"/>
</dbReference>
<keyword evidence="6" id="KW-1185">Reference proteome</keyword>
<gene>
    <name evidence="5" type="ORF">LSAT_V11C900457970</name>
</gene>
<comment type="caution">
    <text evidence="5">The sequence shown here is derived from an EMBL/GenBank/DDBJ whole genome shotgun (WGS) entry which is preliminary data.</text>
</comment>
<evidence type="ECO:0000259" key="4">
    <source>
        <dbReference type="Pfam" id="PF04927"/>
    </source>
</evidence>
<dbReference type="EMBL" id="NBSK02000009">
    <property type="protein sequence ID" value="KAJ0187629.1"/>
    <property type="molecule type" value="Genomic_DNA"/>
</dbReference>